<gene>
    <name evidence="3" type="ORF">E2986_10951</name>
</gene>
<dbReference type="AlphaFoldDB" id="A0A833RFH7"/>
<accession>A0A833RFH7</accession>
<dbReference type="Gene3D" id="2.60.120.200">
    <property type="match status" value="1"/>
</dbReference>
<dbReference type="PANTHER" id="PTHR15036">
    <property type="entry name" value="PIKACHURIN-LIKE PROTEIN"/>
    <property type="match status" value="1"/>
</dbReference>
<evidence type="ECO:0000256" key="1">
    <source>
        <dbReference type="PROSITE-ProRule" id="PRU00122"/>
    </source>
</evidence>
<dbReference type="Proteomes" id="UP000655588">
    <property type="component" value="Unassembled WGS sequence"/>
</dbReference>
<dbReference type="PROSITE" id="PS50025">
    <property type="entry name" value="LAM_G_DOMAIN"/>
    <property type="match status" value="1"/>
</dbReference>
<dbReference type="EMBL" id="WNWW01000245">
    <property type="protein sequence ID" value="KAF3427864.1"/>
    <property type="molecule type" value="Genomic_DNA"/>
</dbReference>
<feature type="domain" description="Laminin G" evidence="2">
    <location>
        <begin position="4"/>
        <end position="120"/>
    </location>
</feature>
<comment type="caution">
    <text evidence="1">Lacks conserved residue(s) required for the propagation of feature annotation.</text>
</comment>
<dbReference type="Pfam" id="PF02210">
    <property type="entry name" value="Laminin_G_2"/>
    <property type="match status" value="1"/>
</dbReference>
<dbReference type="InterPro" id="IPR001791">
    <property type="entry name" value="Laminin_G"/>
</dbReference>
<dbReference type="SUPFAM" id="SSF49899">
    <property type="entry name" value="Concanavalin A-like lectins/glucanases"/>
    <property type="match status" value="1"/>
</dbReference>
<name>A0A833RFH7_9HYME</name>
<sequence length="120" mass="13247">MKDLTVPSFNGSSYLRYPGLADTSLSWLELAVTLKPTAADGVILYNGHHSDATGDFVALYLSSGHVQFTFDLGTGPASLRENTDVQQDFSTLETSEAQLYLSHFHKRELCQSHISTYENT</sequence>
<protein>
    <recommendedName>
        <fullName evidence="2">Laminin G domain-containing protein</fullName>
    </recommendedName>
</protein>
<dbReference type="InterPro" id="IPR050372">
    <property type="entry name" value="Neurexin-related_CASP"/>
</dbReference>
<dbReference type="InterPro" id="IPR013320">
    <property type="entry name" value="ConA-like_dom_sf"/>
</dbReference>
<organism evidence="3 4">
    <name type="scientific">Frieseomelitta varia</name>
    <dbReference type="NCBI Taxonomy" id="561572"/>
    <lineage>
        <taxon>Eukaryota</taxon>
        <taxon>Metazoa</taxon>
        <taxon>Ecdysozoa</taxon>
        <taxon>Arthropoda</taxon>
        <taxon>Hexapoda</taxon>
        <taxon>Insecta</taxon>
        <taxon>Pterygota</taxon>
        <taxon>Neoptera</taxon>
        <taxon>Endopterygota</taxon>
        <taxon>Hymenoptera</taxon>
        <taxon>Apocrita</taxon>
        <taxon>Aculeata</taxon>
        <taxon>Apoidea</taxon>
        <taxon>Anthophila</taxon>
        <taxon>Apidae</taxon>
        <taxon>Frieseomelitta</taxon>
    </lineage>
</organism>
<keyword evidence="4" id="KW-1185">Reference proteome</keyword>
<reference evidence="3" key="1">
    <citation type="submission" date="2019-11" db="EMBL/GenBank/DDBJ databases">
        <title>The nuclear and mitochondrial genomes of Frieseomelitta varia - a highly eusocial stingless bee (Meliponini) with a permanently sterile worker caste.</title>
        <authorList>
            <person name="Freitas F.C.P."/>
            <person name="Lourenco A.P."/>
            <person name="Nunes F.M.F."/>
            <person name="Paschoal A.R."/>
            <person name="Abreu F.C.P."/>
            <person name="Barbin F.O."/>
            <person name="Bataglia L."/>
            <person name="Cardoso-Junior C.A.M."/>
            <person name="Cervoni M.S."/>
            <person name="Silva S.R."/>
            <person name="Dalarmi F."/>
            <person name="Del Lama M.A."/>
            <person name="Depintor T.S."/>
            <person name="Ferreira K.M."/>
            <person name="Goria P.S."/>
            <person name="Jaskot M.C."/>
            <person name="Lago D.C."/>
            <person name="Luna-Lucena D."/>
            <person name="Moda L.M."/>
            <person name="Nascimento L."/>
            <person name="Pedrino M."/>
            <person name="Rabico F.O."/>
            <person name="Sanches F.C."/>
            <person name="Santos D.E."/>
            <person name="Santos C.G."/>
            <person name="Vieira J."/>
            <person name="Lopes T.F."/>
            <person name="Barchuk A.R."/>
            <person name="Hartfelder K."/>
            <person name="Simoes Z.L.P."/>
            <person name="Bitondi M.M.G."/>
            <person name="Pinheiro D.G."/>
        </authorList>
    </citation>
    <scope>NUCLEOTIDE SEQUENCE</scope>
    <source>
        <strain evidence="3">USP_RPSP 00005682</strain>
        <tissue evidence="3">Whole individual</tissue>
    </source>
</reference>
<dbReference type="CDD" id="cd00110">
    <property type="entry name" value="LamG"/>
    <property type="match status" value="1"/>
</dbReference>
<dbReference type="PANTHER" id="PTHR15036:SF85">
    <property type="entry name" value="SP2353, ISOFORM A"/>
    <property type="match status" value="1"/>
</dbReference>
<evidence type="ECO:0000313" key="4">
    <source>
        <dbReference type="Proteomes" id="UP000655588"/>
    </source>
</evidence>
<evidence type="ECO:0000259" key="2">
    <source>
        <dbReference type="PROSITE" id="PS50025"/>
    </source>
</evidence>
<dbReference type="GO" id="GO:0016020">
    <property type="term" value="C:membrane"/>
    <property type="evidence" value="ECO:0007669"/>
    <property type="project" value="UniProtKB-SubCell"/>
</dbReference>
<proteinExistence type="predicted"/>
<evidence type="ECO:0000313" key="3">
    <source>
        <dbReference type="EMBL" id="KAF3427864.1"/>
    </source>
</evidence>
<comment type="caution">
    <text evidence="3">The sequence shown here is derived from an EMBL/GenBank/DDBJ whole genome shotgun (WGS) entry which is preliminary data.</text>
</comment>